<name>A0A9D2GQE6_9BACT</name>
<evidence type="ECO:0000259" key="5">
    <source>
        <dbReference type="PROSITE" id="PS51635"/>
    </source>
</evidence>
<dbReference type="GO" id="GO:0016042">
    <property type="term" value="P:lipid catabolic process"/>
    <property type="evidence" value="ECO:0007669"/>
    <property type="project" value="UniProtKB-UniRule"/>
</dbReference>
<comment type="caution">
    <text evidence="6">The sequence shown here is derived from an EMBL/GenBank/DDBJ whole genome shotgun (WGS) entry which is preliminary data.</text>
</comment>
<evidence type="ECO:0000313" key="6">
    <source>
        <dbReference type="EMBL" id="HIZ85756.1"/>
    </source>
</evidence>
<feature type="short sequence motif" description="DGA/G" evidence="4">
    <location>
        <begin position="209"/>
        <end position="211"/>
    </location>
</feature>
<dbReference type="Proteomes" id="UP000824115">
    <property type="component" value="Unassembled WGS sequence"/>
</dbReference>
<keyword evidence="1 4" id="KW-0378">Hydrolase</keyword>
<dbReference type="Gene3D" id="3.40.1090.10">
    <property type="entry name" value="Cytosolic phospholipase A2 catalytic domain"/>
    <property type="match status" value="2"/>
</dbReference>
<feature type="active site" description="Nucleophile" evidence="4">
    <location>
        <position position="52"/>
    </location>
</feature>
<dbReference type="InterPro" id="IPR016035">
    <property type="entry name" value="Acyl_Trfase/lysoPLipase"/>
</dbReference>
<reference evidence="6" key="2">
    <citation type="submission" date="2021-04" db="EMBL/GenBank/DDBJ databases">
        <authorList>
            <person name="Gilroy R."/>
        </authorList>
    </citation>
    <scope>NUCLEOTIDE SEQUENCE</scope>
    <source>
        <strain evidence="6">Gambia16-554</strain>
    </source>
</reference>
<dbReference type="Pfam" id="PF01734">
    <property type="entry name" value="Patatin"/>
    <property type="match status" value="1"/>
</dbReference>
<dbReference type="AlphaFoldDB" id="A0A9D2GQE6"/>
<dbReference type="PROSITE" id="PS51635">
    <property type="entry name" value="PNPLA"/>
    <property type="match status" value="1"/>
</dbReference>
<evidence type="ECO:0000256" key="3">
    <source>
        <dbReference type="ARBA" id="ARBA00023098"/>
    </source>
</evidence>
<protein>
    <submittedName>
        <fullName evidence="6">Patatin-like phospholipase family protein</fullName>
    </submittedName>
</protein>
<organism evidence="6 7">
    <name type="scientific">Candidatus Coprenecus stercoravium</name>
    <dbReference type="NCBI Taxonomy" id="2840735"/>
    <lineage>
        <taxon>Bacteria</taxon>
        <taxon>Pseudomonadati</taxon>
        <taxon>Bacteroidota</taxon>
        <taxon>Bacteroidia</taxon>
        <taxon>Bacteroidales</taxon>
        <taxon>Rikenellaceae</taxon>
        <taxon>Rikenellaceae incertae sedis</taxon>
        <taxon>Candidatus Coprenecus</taxon>
    </lineage>
</organism>
<feature type="short sequence motif" description="GXSXG" evidence="4">
    <location>
        <begin position="50"/>
        <end position="54"/>
    </location>
</feature>
<evidence type="ECO:0000256" key="1">
    <source>
        <dbReference type="ARBA" id="ARBA00022801"/>
    </source>
</evidence>
<evidence type="ECO:0000256" key="2">
    <source>
        <dbReference type="ARBA" id="ARBA00022963"/>
    </source>
</evidence>
<dbReference type="PANTHER" id="PTHR14226:SF29">
    <property type="entry name" value="NEUROPATHY TARGET ESTERASE SWS"/>
    <property type="match status" value="1"/>
</dbReference>
<sequence>MLLFVLLSAPRLSGQSVGLVLSGGGAKGLSHIGVIKALEDNGIPIDYISGTSIGSIVGGLYAIGLSPDDMIAMMKTKEFQAWYTGAGEREFFSYLYYGYPTPSMVRINMRWDEKELKQGRKKVKISLPASLVSPFPMDIAFVQMFANASAAAQYDFDNLMIPFFCVSADVMQKRPYISDNGDLGSAIRASMTFPAYFKPIKIDSVLLFDGGFYNNFPWEIMRDKYHPDVIIGAKCVKGEPIGADQDDLYKQLETIMTVDTDYEIPEEEGILISGIYDYSLLEFDKIDELVRKGYDTAMLYMDSILKRIERRRSAAQVDSMRIAFRQRCMDLKFDSLEVTGNLTDDQKEYIARTITDRKDVFSYNQAKRGYYRVLSTNAIQSFYPTARQDGDSLFVLRLQATPKNVLSLSVGGNISSSSLMQGYVGLSHVHFSRHPWNAAVNLDIGQLFTGVGLYFRQHIGVKPLFLYEVMINAQRYDYFGSSQGKLLSNSLASNRRETEYYATVNMGTPLSYNSSILLEFGITGGINKYDYFPADNYTQYDVRDNTWLSYLTARLKMAQSTLDYVMYPSSGRRRLLEFRYIFSHESHDEGTMFVDMSRVTRPLKHTLMVRLNLEDYYDLGRWFSLGYNLDITASTKLDLVDYTSTMMAMPAFQPTVHSKTLMLEAYRAPVYAGLTVSPIIKFTKTVFLHLTAGYFQPYRSLVETASGGYEYSDPFPKGGFIGNAAFVWQSPIGPVSLSCAYYEMARKTKWYPSFNIGFLIFREHGLRN</sequence>
<feature type="domain" description="PNPLA" evidence="5">
    <location>
        <begin position="19"/>
        <end position="222"/>
    </location>
</feature>
<dbReference type="EMBL" id="DXAW01000085">
    <property type="protein sequence ID" value="HIZ85756.1"/>
    <property type="molecule type" value="Genomic_DNA"/>
</dbReference>
<keyword evidence="2 4" id="KW-0442">Lipid degradation</keyword>
<feature type="active site" description="Proton acceptor" evidence="4">
    <location>
        <position position="209"/>
    </location>
</feature>
<evidence type="ECO:0000313" key="7">
    <source>
        <dbReference type="Proteomes" id="UP000824115"/>
    </source>
</evidence>
<evidence type="ECO:0000256" key="4">
    <source>
        <dbReference type="PROSITE-ProRule" id="PRU01161"/>
    </source>
</evidence>
<proteinExistence type="predicted"/>
<reference evidence="6" key="1">
    <citation type="journal article" date="2021" name="PeerJ">
        <title>Extensive microbial diversity within the chicken gut microbiome revealed by metagenomics and culture.</title>
        <authorList>
            <person name="Gilroy R."/>
            <person name="Ravi A."/>
            <person name="Getino M."/>
            <person name="Pursley I."/>
            <person name="Horton D.L."/>
            <person name="Alikhan N.F."/>
            <person name="Baker D."/>
            <person name="Gharbi K."/>
            <person name="Hall N."/>
            <person name="Watson M."/>
            <person name="Adriaenssens E.M."/>
            <person name="Foster-Nyarko E."/>
            <person name="Jarju S."/>
            <person name="Secka A."/>
            <person name="Antonio M."/>
            <person name="Oren A."/>
            <person name="Chaudhuri R.R."/>
            <person name="La Ragione R."/>
            <person name="Hildebrand F."/>
            <person name="Pallen M.J."/>
        </authorList>
    </citation>
    <scope>NUCLEOTIDE SEQUENCE</scope>
    <source>
        <strain evidence="6">Gambia16-554</strain>
    </source>
</reference>
<dbReference type="CDD" id="cd07205">
    <property type="entry name" value="Pat_PNPLA6_PNPLA7_NTE1_like"/>
    <property type="match status" value="1"/>
</dbReference>
<feature type="short sequence motif" description="GXGXXG" evidence="4">
    <location>
        <begin position="23"/>
        <end position="28"/>
    </location>
</feature>
<accession>A0A9D2GQE6</accession>
<dbReference type="PANTHER" id="PTHR14226">
    <property type="entry name" value="NEUROPATHY TARGET ESTERASE/SWISS CHEESE D.MELANOGASTER"/>
    <property type="match status" value="1"/>
</dbReference>
<dbReference type="InterPro" id="IPR050301">
    <property type="entry name" value="NTE"/>
</dbReference>
<dbReference type="SUPFAM" id="SSF52151">
    <property type="entry name" value="FabD/lysophospholipase-like"/>
    <property type="match status" value="1"/>
</dbReference>
<dbReference type="InterPro" id="IPR002641">
    <property type="entry name" value="PNPLA_dom"/>
</dbReference>
<keyword evidence="3 4" id="KW-0443">Lipid metabolism</keyword>
<dbReference type="GO" id="GO:0016787">
    <property type="term" value="F:hydrolase activity"/>
    <property type="evidence" value="ECO:0007669"/>
    <property type="project" value="UniProtKB-UniRule"/>
</dbReference>
<gene>
    <name evidence="6" type="ORF">IAC04_04630</name>
</gene>